<proteinExistence type="predicted"/>
<evidence type="ECO:0000313" key="2">
    <source>
        <dbReference type="Proteomes" id="UP000179524"/>
    </source>
</evidence>
<organism evidence="1 2">
    <name type="scientific">Anaerobacillus alkalilacustris</name>
    <dbReference type="NCBI Taxonomy" id="393763"/>
    <lineage>
        <taxon>Bacteria</taxon>
        <taxon>Bacillati</taxon>
        <taxon>Bacillota</taxon>
        <taxon>Bacilli</taxon>
        <taxon>Bacillales</taxon>
        <taxon>Bacillaceae</taxon>
        <taxon>Anaerobacillus</taxon>
    </lineage>
</organism>
<dbReference type="Proteomes" id="UP000179524">
    <property type="component" value="Unassembled WGS sequence"/>
</dbReference>
<comment type="caution">
    <text evidence="1">The sequence shown here is derived from an EMBL/GenBank/DDBJ whole genome shotgun (WGS) entry which is preliminary data.</text>
</comment>
<keyword evidence="2" id="KW-1185">Reference proteome</keyword>
<name>A0A1S2LR51_9BACI</name>
<dbReference type="RefSeq" id="WP_071309069.1">
    <property type="nucleotide sequence ID" value="NZ_MLQR01000017.1"/>
</dbReference>
<dbReference type="PROSITE" id="PS51257">
    <property type="entry name" value="PROKAR_LIPOPROTEIN"/>
    <property type="match status" value="1"/>
</dbReference>
<sequence>MKKQLMMIPFLFIILSVVVGCSGNKQEDHFQIYIFSELNDSFDGRVSTVLEEVIEDVIPRDEFELYLFPKVIEKIVIEIVSKGGDIFILEEDIVMAALDPVGVYPLDELMGISNVELVQEYMFFNEETGEMSVYAVPLTSESVLFKDIVNQLPNRFVALIPHYSDEKERAIELLAHFLND</sequence>
<accession>A0A1S2LR51</accession>
<dbReference type="AlphaFoldDB" id="A0A1S2LR51"/>
<reference evidence="1 2" key="1">
    <citation type="submission" date="2016-10" db="EMBL/GenBank/DDBJ databases">
        <title>Draft genome sequences of four alkaliphilic bacteria belonging to the Anaerobacillus genus.</title>
        <authorList>
            <person name="Bassil N.M."/>
            <person name="Lloyd J.R."/>
        </authorList>
    </citation>
    <scope>NUCLEOTIDE SEQUENCE [LARGE SCALE GENOMIC DNA]</scope>
    <source>
        <strain evidence="1 2">DSM 18345</strain>
    </source>
</reference>
<dbReference type="EMBL" id="MLQR01000017">
    <property type="protein sequence ID" value="OIJ14680.1"/>
    <property type="molecule type" value="Genomic_DNA"/>
</dbReference>
<dbReference type="OrthoDB" id="2943141at2"/>
<gene>
    <name evidence="1" type="ORF">BKP37_07915</name>
</gene>
<evidence type="ECO:0000313" key="1">
    <source>
        <dbReference type="EMBL" id="OIJ14680.1"/>
    </source>
</evidence>
<protein>
    <submittedName>
        <fullName evidence="1">Uncharacterized protein</fullName>
    </submittedName>
</protein>